<dbReference type="GeneID" id="15486160"/>
<name>K0IK58_9CAUD</name>
<dbReference type="KEGG" id="vg:15486160"/>
<organism evidence="1 2">
    <name type="scientific">Pseudomonas phage UFV-P2</name>
    <dbReference type="NCBI Taxonomy" id="1235661"/>
    <lineage>
        <taxon>Viruses</taxon>
        <taxon>Duplodnaviria</taxon>
        <taxon>Heunggongvirae</taxon>
        <taxon>Uroviricota</taxon>
        <taxon>Caudoviricetes</taxon>
        <taxon>Vicosavirus</taxon>
        <taxon>Vicosavirus UFVP2</taxon>
    </lineage>
</organism>
<proteinExistence type="predicted"/>
<reference evidence="1 2" key="1">
    <citation type="journal article" date="2013" name="Genome Announc.">
        <title>Complete Genome Sequence of the Pseudomonas fluorescens Bacteriophage UFV-P2.</title>
        <authorList>
            <person name="Eller M.R."/>
            <person name="Salgado R.L."/>
            <person name="Vidigal P.M."/>
            <person name="Alves M.P."/>
            <person name="Dias R.S."/>
            <person name="de Oliveira L.L."/>
            <person name="da Silva C.C."/>
            <person name="de Carvalho A.F."/>
            <person name="De Paula S.O."/>
        </authorList>
    </citation>
    <scope>NUCLEOTIDE SEQUENCE [LARGE SCALE GENOMIC DNA]</scope>
</reference>
<keyword evidence="2" id="KW-1185">Reference proteome</keyword>
<sequence>MNLIPHLLLIPDTQVRPEVNTDHLGNMGEYIAEVQPDVIVHIGDHWDMPSLSSYDRGTAKIEGRRVRTDIEAGNAAMQLLLEPLRRLQASQSRNRKKQYRPRMEFFVGNHEERILRYENNHPEVQGALGFDTLDTSDWNVNRFLDVLDINGVDFSHYFYNPNTGRPYGGTAEHRLNKIKRSFVQGHEQGFKYHIEAVGDKRIHGLVAGSFYTHDESYKGPQGNNHWRGACNLFNVRDGMYDLELMDISRFV</sequence>
<evidence type="ECO:0000313" key="2">
    <source>
        <dbReference type="Proteomes" id="UP000007008"/>
    </source>
</evidence>
<dbReference type="SUPFAM" id="SSF56300">
    <property type="entry name" value="Metallo-dependent phosphatases"/>
    <property type="match status" value="1"/>
</dbReference>
<dbReference type="OrthoDB" id="5553at10239"/>
<accession>K0IK58</accession>
<evidence type="ECO:0000313" key="1">
    <source>
        <dbReference type="EMBL" id="AFU62936.1"/>
    </source>
</evidence>
<dbReference type="EMBL" id="JX863101">
    <property type="protein sequence ID" value="AFU62936.1"/>
    <property type="molecule type" value="Genomic_DNA"/>
</dbReference>
<dbReference type="InterPro" id="IPR029052">
    <property type="entry name" value="Metallo-depent_PP-like"/>
</dbReference>
<dbReference type="Proteomes" id="UP000007008">
    <property type="component" value="Segment"/>
</dbReference>
<evidence type="ECO:0008006" key="3">
    <source>
        <dbReference type="Google" id="ProtNLM"/>
    </source>
</evidence>
<dbReference type="RefSeq" id="YP_006907062.1">
    <property type="nucleotide sequence ID" value="NC_018850.2"/>
</dbReference>
<protein>
    <recommendedName>
        <fullName evidence="3">Constituent protein</fullName>
    </recommendedName>
</protein>